<dbReference type="SUPFAM" id="SSF53597">
    <property type="entry name" value="Dihydrofolate reductase-like"/>
    <property type="match status" value="1"/>
</dbReference>
<evidence type="ECO:0000256" key="5">
    <source>
        <dbReference type="ARBA" id="ARBA00022857"/>
    </source>
</evidence>
<protein>
    <recommendedName>
        <fullName evidence="3">dihydrofolate reductase</fullName>
        <ecNumber evidence="3">1.5.1.3</ecNumber>
    </recommendedName>
</protein>
<name>A0A1G2KNH1_9BACT</name>
<dbReference type="PRINTS" id="PR00070">
    <property type="entry name" value="DHFR"/>
</dbReference>
<comment type="caution">
    <text evidence="8">The sequence shown here is derived from an EMBL/GenBank/DDBJ whole genome shotgun (WGS) entry which is preliminary data.</text>
</comment>
<keyword evidence="6" id="KW-0560">Oxidoreductase</keyword>
<evidence type="ECO:0000313" key="8">
    <source>
        <dbReference type="EMBL" id="OHA00965.1"/>
    </source>
</evidence>
<comment type="similarity">
    <text evidence="2">Belongs to the dihydrofolate reductase family.</text>
</comment>
<keyword evidence="4" id="KW-0554">One-carbon metabolism</keyword>
<gene>
    <name evidence="8" type="ORF">A3C11_01000</name>
</gene>
<dbReference type="EMBL" id="MHQJ01000032">
    <property type="protein sequence ID" value="OHA00965.1"/>
    <property type="molecule type" value="Genomic_DNA"/>
</dbReference>
<dbReference type="InterPro" id="IPR024072">
    <property type="entry name" value="DHFR-like_dom_sf"/>
</dbReference>
<feature type="domain" description="DHFR" evidence="7">
    <location>
        <begin position="2"/>
        <end position="163"/>
    </location>
</feature>
<dbReference type="UniPathway" id="UPA00077">
    <property type="reaction ID" value="UER00158"/>
</dbReference>
<proteinExistence type="inferred from homology"/>
<evidence type="ECO:0000256" key="2">
    <source>
        <dbReference type="ARBA" id="ARBA00009539"/>
    </source>
</evidence>
<dbReference type="Pfam" id="PF00186">
    <property type="entry name" value="DHFR_1"/>
    <property type="match status" value="1"/>
</dbReference>
<dbReference type="GO" id="GO:0046452">
    <property type="term" value="P:dihydrofolate metabolic process"/>
    <property type="evidence" value="ECO:0007669"/>
    <property type="project" value="TreeGrafter"/>
</dbReference>
<dbReference type="GO" id="GO:0004146">
    <property type="term" value="F:dihydrofolate reductase activity"/>
    <property type="evidence" value="ECO:0007669"/>
    <property type="project" value="UniProtKB-EC"/>
</dbReference>
<dbReference type="PROSITE" id="PS51330">
    <property type="entry name" value="DHFR_2"/>
    <property type="match status" value="1"/>
</dbReference>
<evidence type="ECO:0000313" key="9">
    <source>
        <dbReference type="Proteomes" id="UP000177362"/>
    </source>
</evidence>
<dbReference type="Gene3D" id="3.40.430.10">
    <property type="entry name" value="Dihydrofolate Reductase, subunit A"/>
    <property type="match status" value="1"/>
</dbReference>
<keyword evidence="5" id="KW-0521">NADP</keyword>
<dbReference type="GO" id="GO:0046654">
    <property type="term" value="P:tetrahydrofolate biosynthetic process"/>
    <property type="evidence" value="ECO:0007669"/>
    <property type="project" value="UniProtKB-UniPathway"/>
</dbReference>
<dbReference type="InterPro" id="IPR036265">
    <property type="entry name" value="HIT-like_sf"/>
</dbReference>
<dbReference type="PANTHER" id="PTHR48069:SF3">
    <property type="entry name" value="DIHYDROFOLATE REDUCTASE"/>
    <property type="match status" value="1"/>
</dbReference>
<dbReference type="GO" id="GO:0050661">
    <property type="term" value="F:NADP binding"/>
    <property type="evidence" value="ECO:0007669"/>
    <property type="project" value="InterPro"/>
</dbReference>
<dbReference type="GO" id="GO:0005829">
    <property type="term" value="C:cytosol"/>
    <property type="evidence" value="ECO:0007669"/>
    <property type="project" value="TreeGrafter"/>
</dbReference>
<dbReference type="InterPro" id="IPR012259">
    <property type="entry name" value="DHFR"/>
</dbReference>
<dbReference type="PANTHER" id="PTHR48069">
    <property type="entry name" value="DIHYDROFOLATE REDUCTASE"/>
    <property type="match status" value="1"/>
</dbReference>
<evidence type="ECO:0000256" key="3">
    <source>
        <dbReference type="ARBA" id="ARBA00012856"/>
    </source>
</evidence>
<dbReference type="Proteomes" id="UP000177362">
    <property type="component" value="Unassembled WGS sequence"/>
</dbReference>
<dbReference type="InterPro" id="IPR001796">
    <property type="entry name" value="DHFR_dom"/>
</dbReference>
<evidence type="ECO:0000256" key="6">
    <source>
        <dbReference type="ARBA" id="ARBA00023002"/>
    </source>
</evidence>
<sequence>MKLSIIAAVAKNGIIGKNGELPWHLGSDLRRFRKLTIGKTVITGRRTHESIIRRLGRPLDDRRTIVVTRQNNYESECEVAHSLEEAIQRARNDDEVFVIGGAELYKEALIVGDRLYLTEVDTTSPGDTFFPWENKVLWRETAREEYSSDENNEYATRFLTFERKVLALSSYINMENARQEDQRIVMEHIKETGICPFCPENRVSGEVLDPVWTGKHWVFVPNRWPYEFTRVHLMGIAERHVRFIHELTDDEWLEVRMFIDWAIKQYNIESGALGIRFGNPVTNGATVDHLHIHLVVADPDVTRPGYERVRFAMGPKPPQK</sequence>
<organism evidence="8 9">
    <name type="scientific">Candidatus Sungbacteria bacterium RIFCSPHIGHO2_02_FULL_49_12</name>
    <dbReference type="NCBI Taxonomy" id="1802271"/>
    <lineage>
        <taxon>Bacteria</taxon>
        <taxon>Candidatus Sungiibacteriota</taxon>
    </lineage>
</organism>
<dbReference type="Gene3D" id="3.30.428.10">
    <property type="entry name" value="HIT-like"/>
    <property type="match status" value="1"/>
</dbReference>
<reference evidence="8 9" key="1">
    <citation type="journal article" date="2016" name="Nat. Commun.">
        <title>Thousands of microbial genomes shed light on interconnected biogeochemical processes in an aquifer system.</title>
        <authorList>
            <person name="Anantharaman K."/>
            <person name="Brown C.T."/>
            <person name="Hug L.A."/>
            <person name="Sharon I."/>
            <person name="Castelle C.J."/>
            <person name="Probst A.J."/>
            <person name="Thomas B.C."/>
            <person name="Singh A."/>
            <person name="Wilkins M.J."/>
            <person name="Karaoz U."/>
            <person name="Brodie E.L."/>
            <person name="Williams K.H."/>
            <person name="Hubbard S.S."/>
            <person name="Banfield J.F."/>
        </authorList>
    </citation>
    <scope>NUCLEOTIDE SEQUENCE [LARGE SCALE GENOMIC DNA]</scope>
</reference>
<comment type="pathway">
    <text evidence="1">Cofactor biosynthesis; tetrahydrofolate biosynthesis; 5,6,7,8-tetrahydrofolate from 7,8-dihydrofolate: step 1/1.</text>
</comment>
<evidence type="ECO:0000256" key="4">
    <source>
        <dbReference type="ARBA" id="ARBA00022563"/>
    </source>
</evidence>
<evidence type="ECO:0000259" key="7">
    <source>
        <dbReference type="PROSITE" id="PS51330"/>
    </source>
</evidence>
<dbReference type="CDD" id="cd00209">
    <property type="entry name" value="DHFR"/>
    <property type="match status" value="1"/>
</dbReference>
<dbReference type="EC" id="1.5.1.3" evidence="3"/>
<dbReference type="AlphaFoldDB" id="A0A1G2KNH1"/>
<dbReference type="SUPFAM" id="SSF54197">
    <property type="entry name" value="HIT-like"/>
    <property type="match status" value="1"/>
</dbReference>
<dbReference type="GO" id="GO:0046655">
    <property type="term" value="P:folic acid metabolic process"/>
    <property type="evidence" value="ECO:0007669"/>
    <property type="project" value="TreeGrafter"/>
</dbReference>
<dbReference type="GO" id="GO:0006730">
    <property type="term" value="P:one-carbon metabolic process"/>
    <property type="evidence" value="ECO:0007669"/>
    <property type="project" value="UniProtKB-KW"/>
</dbReference>
<evidence type="ECO:0000256" key="1">
    <source>
        <dbReference type="ARBA" id="ARBA00004903"/>
    </source>
</evidence>
<accession>A0A1G2KNH1</accession>
<dbReference type="STRING" id="1802271.A3C11_01000"/>